<reference evidence="1 2" key="1">
    <citation type="journal article" date="2018" name="Front. Microbiol.">
        <title>Adaptation of the Freshwater Bloom-Forming Cyanobacterium Microcystis aeruginosa to Brackish Water Is Driven by Recent Horizontal Transfer of Sucrose Genes.</title>
        <authorList>
            <person name="Tanabe Y."/>
            <person name="Hodoki Y."/>
            <person name="Sano T."/>
            <person name="Tada K."/>
            <person name="Watanabe M.M."/>
        </authorList>
    </citation>
    <scope>NUCLEOTIDE SEQUENCE [LARGE SCALE GENOMIC DNA]</scope>
    <source>
        <strain evidence="1 2">Sj</strain>
    </source>
</reference>
<name>A0A2Z6UQ41_MICAE</name>
<evidence type="ECO:0000313" key="1">
    <source>
        <dbReference type="EMBL" id="GBL11697.1"/>
    </source>
</evidence>
<dbReference type="Proteomes" id="UP000248272">
    <property type="component" value="Unassembled WGS sequence"/>
</dbReference>
<sequence length="87" mass="10050">MTEQTLLANLSRQFPQLPNLDLTLLTRTLFPLSLVELYTLKLANGDNAIMKAAIDSTIRQRQEEKEIAALELQHEIYDEYRHCCGSW</sequence>
<proteinExistence type="predicted"/>
<organism evidence="1 2">
    <name type="scientific">Microcystis aeruginosa Sj</name>
    <dbReference type="NCBI Taxonomy" id="1979544"/>
    <lineage>
        <taxon>Bacteria</taxon>
        <taxon>Bacillati</taxon>
        <taxon>Cyanobacteriota</taxon>
        <taxon>Cyanophyceae</taxon>
        <taxon>Oscillatoriophycideae</taxon>
        <taxon>Chroococcales</taxon>
        <taxon>Microcystaceae</taxon>
        <taxon>Microcystis</taxon>
    </lineage>
</organism>
<accession>A0A2Z6UQ41</accession>
<evidence type="ECO:0000313" key="2">
    <source>
        <dbReference type="Proteomes" id="UP000248272"/>
    </source>
</evidence>
<dbReference type="AlphaFoldDB" id="A0A2Z6UQ41"/>
<dbReference type="EMBL" id="BDSG01000088">
    <property type="protein sequence ID" value="GBL11697.1"/>
    <property type="molecule type" value="Genomic_DNA"/>
</dbReference>
<comment type="caution">
    <text evidence="1">The sequence shown here is derived from an EMBL/GenBank/DDBJ whole genome shotgun (WGS) entry which is preliminary data.</text>
</comment>
<gene>
    <name evidence="1" type="ORF">MSj_03205</name>
</gene>
<dbReference type="RefSeq" id="WP_110579920.1">
    <property type="nucleotide sequence ID" value="NZ_BDSG01000088.1"/>
</dbReference>
<protein>
    <submittedName>
        <fullName evidence="1">Uncharacterized protein</fullName>
    </submittedName>
</protein>